<dbReference type="PANTHER" id="PTHR32552:SF89">
    <property type="entry name" value="CATECHOLATE SIDEROPHORE RECEPTOR FIU"/>
    <property type="match status" value="1"/>
</dbReference>
<evidence type="ECO:0000256" key="4">
    <source>
        <dbReference type="ARBA" id="ARBA00022496"/>
    </source>
</evidence>
<dbReference type="InterPro" id="IPR036942">
    <property type="entry name" value="Beta-barrel_TonB_sf"/>
</dbReference>
<evidence type="ECO:0000256" key="15">
    <source>
        <dbReference type="SAM" id="SignalP"/>
    </source>
</evidence>
<dbReference type="InterPro" id="IPR000531">
    <property type="entry name" value="Beta-barrel_TonB"/>
</dbReference>
<dbReference type="SUPFAM" id="SSF56935">
    <property type="entry name" value="Porins"/>
    <property type="match status" value="1"/>
</dbReference>
<keyword evidence="8" id="KW-0406">Ion transport</keyword>
<dbReference type="InterPro" id="IPR010917">
    <property type="entry name" value="TonB_rcpt_CS"/>
</dbReference>
<sequence length="791" mass="86202">MKIHRTSRRDLVVAVSLVSIAMASAGVSAQQDAGSEASLEEVFVTAKSVSFGNNTVTDSMKAQQSPITSVNALIDNLPGVSIQEGDTYGFDDWSTTISVRGFQNTLDTQQIGSTIDGMPNGNSNYGGGAKANRYIDSANIETVSVSQGTADIASRSLEALGGTIDYVTSDPTEESRFRAQGSVGEFDARRYYLRYDTGMLGESTRAWVSVSQQEASDWVNGAAENERDHIAAKLVSQVGIAEIKAYISYDDTHEDNYQRLFSPEEFVANAESDRLTETWTGIPYQDQVYRRGWSTLRENLLGYVTADLAFTETLNLKVGAYYHDNEGRGDWLPPYLVNVVDDMGGPESEFTGNAGTNGGPFLGQIFFVDANGATLSPADGCVSSITFPYGGAGPQYDPACYADGAIPVGSFRNTNYEKERAGLMVDGDWTADLAGFTNTLRGGIWYEDQTRDETRTWHKITDSRVEFAADPEPYWTQYNRSYPQEVFKWYVEDTVDIGAFSLTAGVKQFLVDVAREDNFQETTDVSIDSDSDVLLSAGVVWQTPIDGLEVFAGYSENFKAVSDNILERPDSDLSVLEPETAENQELGLRYRGDRLFLTATYYQIDFSNRIIFLGAESVAGPNYLIGDTGTYFNAGGIDSTGFEVTADLRLTDSLSLYSAYSLSDSTYIGTGDPLVDAGLGVVPGNDVTGIPDQQLVMSLDWSWERFSAGISAKYTGERPVRLDNSWIADSYTTADAYLTVTGGSRGDFLQGWNISLLVNNAFDEDYLGGISGQGAWIGAPRTVSASFTVDF</sequence>
<keyword evidence="4" id="KW-0410">Iron transport</keyword>
<dbReference type="eggNOG" id="COG4772">
    <property type="taxonomic scope" value="Bacteria"/>
</dbReference>
<dbReference type="GO" id="GO:0009279">
    <property type="term" value="C:cell outer membrane"/>
    <property type="evidence" value="ECO:0007669"/>
    <property type="project" value="UniProtKB-SubCell"/>
</dbReference>
<feature type="chain" id="PRO_5002664426" evidence="15">
    <location>
        <begin position="26"/>
        <end position="791"/>
    </location>
</feature>
<evidence type="ECO:0000256" key="6">
    <source>
        <dbReference type="ARBA" id="ARBA00022729"/>
    </source>
</evidence>
<keyword evidence="11 12" id="KW-0998">Cell outer membrane</keyword>
<protein>
    <submittedName>
        <fullName evidence="18">Outer membrane receptor protein, mostly Fe transport</fullName>
    </submittedName>
</protein>
<name>A4A6Z4_9GAMM</name>
<evidence type="ECO:0000256" key="7">
    <source>
        <dbReference type="ARBA" id="ARBA00023004"/>
    </source>
</evidence>
<accession>A4A6Z4</accession>
<dbReference type="InterPro" id="IPR037066">
    <property type="entry name" value="Plug_dom_sf"/>
</dbReference>
<reference evidence="18 19" key="2">
    <citation type="journal article" date="2009" name="PLoS ONE">
        <title>The photosynthetic apparatus and its regulation in the aerobic gammaproteobacterium Congregibacter litoralis gen. nov., sp. nov.</title>
        <authorList>
            <person name="Spring S."/>
            <person name="Lunsdorf H."/>
            <person name="Fuchs B.M."/>
            <person name="Tindall B.J."/>
        </authorList>
    </citation>
    <scope>NUCLEOTIDE SEQUENCE [LARGE SCALE GENOMIC DNA]</scope>
    <source>
        <strain evidence="18">KT71</strain>
    </source>
</reference>
<dbReference type="PROSITE" id="PS01156">
    <property type="entry name" value="TONB_DEPENDENT_REC_2"/>
    <property type="match status" value="1"/>
</dbReference>
<feature type="domain" description="TonB-dependent receptor-like beta-barrel" evidence="16">
    <location>
        <begin position="274"/>
        <end position="760"/>
    </location>
</feature>
<evidence type="ECO:0000259" key="17">
    <source>
        <dbReference type="Pfam" id="PF07715"/>
    </source>
</evidence>
<evidence type="ECO:0000256" key="11">
    <source>
        <dbReference type="ARBA" id="ARBA00023237"/>
    </source>
</evidence>
<evidence type="ECO:0000256" key="8">
    <source>
        <dbReference type="ARBA" id="ARBA00023065"/>
    </source>
</evidence>
<evidence type="ECO:0000256" key="5">
    <source>
        <dbReference type="ARBA" id="ARBA00022692"/>
    </source>
</evidence>
<gene>
    <name evidence="18" type="ORF">KT71_02412</name>
</gene>
<keyword evidence="2 12" id="KW-0813">Transport</keyword>
<dbReference type="Proteomes" id="UP000019205">
    <property type="component" value="Chromosome"/>
</dbReference>
<reference evidence="18 19" key="1">
    <citation type="journal article" date="2007" name="Proc. Natl. Acad. Sci. U.S.A.">
        <title>Characterization of a marine gammaproteobacterium capable of aerobic anoxygenic photosynthesis.</title>
        <authorList>
            <person name="Fuchs B.M."/>
            <person name="Spring S."/>
            <person name="Teeling H."/>
            <person name="Quast C."/>
            <person name="Wulf J."/>
            <person name="Schattenhofer M."/>
            <person name="Yan S."/>
            <person name="Ferriera S."/>
            <person name="Johnson J."/>
            <person name="Glockner F.O."/>
            <person name="Amann R."/>
        </authorList>
    </citation>
    <scope>NUCLEOTIDE SEQUENCE [LARGE SCALE GENOMIC DNA]</scope>
    <source>
        <strain evidence="18">KT71</strain>
    </source>
</reference>
<keyword evidence="10 12" id="KW-0472">Membrane</keyword>
<evidence type="ECO:0000256" key="10">
    <source>
        <dbReference type="ARBA" id="ARBA00023136"/>
    </source>
</evidence>
<organism evidence="18 19">
    <name type="scientific">Congregibacter litoralis KT71</name>
    <dbReference type="NCBI Taxonomy" id="314285"/>
    <lineage>
        <taxon>Bacteria</taxon>
        <taxon>Pseudomonadati</taxon>
        <taxon>Pseudomonadota</taxon>
        <taxon>Gammaproteobacteria</taxon>
        <taxon>Cellvibrionales</taxon>
        <taxon>Halieaceae</taxon>
        <taxon>Congregibacter</taxon>
    </lineage>
</organism>
<evidence type="ECO:0000256" key="3">
    <source>
        <dbReference type="ARBA" id="ARBA00022452"/>
    </source>
</evidence>
<dbReference type="InterPro" id="IPR039426">
    <property type="entry name" value="TonB-dep_rcpt-like"/>
</dbReference>
<comment type="caution">
    <text evidence="18">The sequence shown here is derived from an EMBL/GenBank/DDBJ whole genome shotgun (WGS) entry which is preliminary data.</text>
</comment>
<dbReference type="STRING" id="314285.KT71_02412"/>
<comment type="similarity">
    <text evidence="12 14">Belongs to the TonB-dependent receptor family.</text>
</comment>
<dbReference type="HOGENOM" id="CLU_017621_1_0_6"/>
<dbReference type="Pfam" id="PF07715">
    <property type="entry name" value="Plug"/>
    <property type="match status" value="1"/>
</dbReference>
<dbReference type="Pfam" id="PF00593">
    <property type="entry name" value="TonB_dep_Rec_b-barrel"/>
    <property type="match status" value="1"/>
</dbReference>
<evidence type="ECO:0000313" key="18">
    <source>
        <dbReference type="EMBL" id="EAQ98063.1"/>
    </source>
</evidence>
<dbReference type="Gene3D" id="2.170.130.10">
    <property type="entry name" value="TonB-dependent receptor, plug domain"/>
    <property type="match status" value="1"/>
</dbReference>
<feature type="domain" description="TonB-dependent receptor plug" evidence="17">
    <location>
        <begin position="55"/>
        <end position="153"/>
    </location>
</feature>
<dbReference type="PROSITE" id="PS52016">
    <property type="entry name" value="TONB_DEPENDENT_REC_3"/>
    <property type="match status" value="1"/>
</dbReference>
<keyword evidence="18" id="KW-0675">Receptor</keyword>
<keyword evidence="6 15" id="KW-0732">Signal</keyword>
<keyword evidence="19" id="KW-1185">Reference proteome</keyword>
<comment type="subcellular location">
    <subcellularLocation>
        <location evidence="1 12">Cell outer membrane</location>
        <topology evidence="1 12">Multi-pass membrane protein</topology>
    </subcellularLocation>
</comment>
<keyword evidence="5 12" id="KW-0812">Transmembrane</keyword>
<dbReference type="Gene3D" id="2.40.170.20">
    <property type="entry name" value="TonB-dependent receptor, beta-barrel domain"/>
    <property type="match status" value="1"/>
</dbReference>
<dbReference type="EMBL" id="AAOA02000002">
    <property type="protein sequence ID" value="EAQ98063.1"/>
    <property type="molecule type" value="Genomic_DNA"/>
</dbReference>
<evidence type="ECO:0000256" key="1">
    <source>
        <dbReference type="ARBA" id="ARBA00004571"/>
    </source>
</evidence>
<keyword evidence="9 14" id="KW-0798">TonB box</keyword>
<feature type="short sequence motif" description="TonB C-terminal box" evidence="13">
    <location>
        <begin position="774"/>
        <end position="791"/>
    </location>
</feature>
<evidence type="ECO:0000313" key="19">
    <source>
        <dbReference type="Proteomes" id="UP000019205"/>
    </source>
</evidence>
<evidence type="ECO:0000256" key="2">
    <source>
        <dbReference type="ARBA" id="ARBA00022448"/>
    </source>
</evidence>
<evidence type="ECO:0000256" key="14">
    <source>
        <dbReference type="RuleBase" id="RU003357"/>
    </source>
</evidence>
<feature type="signal peptide" evidence="15">
    <location>
        <begin position="1"/>
        <end position="25"/>
    </location>
</feature>
<evidence type="ECO:0000256" key="12">
    <source>
        <dbReference type="PROSITE-ProRule" id="PRU01360"/>
    </source>
</evidence>
<dbReference type="PANTHER" id="PTHR32552">
    <property type="entry name" value="FERRICHROME IRON RECEPTOR-RELATED"/>
    <property type="match status" value="1"/>
</dbReference>
<keyword evidence="7" id="KW-0408">Iron</keyword>
<evidence type="ECO:0000259" key="16">
    <source>
        <dbReference type="Pfam" id="PF00593"/>
    </source>
</evidence>
<keyword evidence="3 12" id="KW-1134">Transmembrane beta strand</keyword>
<evidence type="ECO:0000256" key="13">
    <source>
        <dbReference type="PROSITE-ProRule" id="PRU10144"/>
    </source>
</evidence>
<proteinExistence type="inferred from homology"/>
<dbReference type="GO" id="GO:0015344">
    <property type="term" value="F:siderophore uptake transmembrane transporter activity"/>
    <property type="evidence" value="ECO:0007669"/>
    <property type="project" value="TreeGrafter"/>
</dbReference>
<dbReference type="InterPro" id="IPR012910">
    <property type="entry name" value="Plug_dom"/>
</dbReference>
<dbReference type="AlphaFoldDB" id="A4A6Z4"/>
<evidence type="ECO:0000256" key="9">
    <source>
        <dbReference type="ARBA" id="ARBA00023077"/>
    </source>
</evidence>
<dbReference type="RefSeq" id="WP_008292882.1">
    <property type="nucleotide sequence ID" value="NZ_CM002299.1"/>
</dbReference>